<dbReference type="PIRSF" id="PIRSF006483">
    <property type="entry name" value="Membrane_protein_YitT"/>
    <property type="match status" value="1"/>
</dbReference>
<feature type="transmembrane region" description="Helical" evidence="6">
    <location>
        <begin position="68"/>
        <end position="86"/>
    </location>
</feature>
<feature type="domain" description="DUF2179" evidence="7">
    <location>
        <begin position="231"/>
        <end position="285"/>
    </location>
</feature>
<dbReference type="EMBL" id="CP011058">
    <property type="protein sequence ID" value="AJY74503.1"/>
    <property type="molecule type" value="Genomic_DNA"/>
</dbReference>
<dbReference type="AlphaFoldDB" id="A0A0D5NHV1"/>
<organism evidence="8 9">
    <name type="scientific">Paenibacillus beijingensis</name>
    <dbReference type="NCBI Taxonomy" id="1126833"/>
    <lineage>
        <taxon>Bacteria</taxon>
        <taxon>Bacillati</taxon>
        <taxon>Bacillota</taxon>
        <taxon>Bacilli</taxon>
        <taxon>Bacillales</taxon>
        <taxon>Paenibacillaceae</taxon>
        <taxon>Paenibacillus</taxon>
    </lineage>
</organism>
<evidence type="ECO:0000313" key="8">
    <source>
        <dbReference type="EMBL" id="AJY74503.1"/>
    </source>
</evidence>
<keyword evidence="4 6" id="KW-1133">Transmembrane helix</keyword>
<keyword evidence="3 6" id="KW-0812">Transmembrane</keyword>
<dbReference type="HOGENOM" id="CLU_063199_1_1_9"/>
<evidence type="ECO:0000313" key="9">
    <source>
        <dbReference type="Proteomes" id="UP000032633"/>
    </source>
</evidence>
<reference evidence="9" key="2">
    <citation type="submission" date="2015-03" db="EMBL/GenBank/DDBJ databases">
        <title>Genome sequence of Paenibacillus beijingensis strain DSM 24997T.</title>
        <authorList>
            <person name="Kwak Y."/>
            <person name="Shin J.-H."/>
        </authorList>
    </citation>
    <scope>NUCLEOTIDE SEQUENCE [LARGE SCALE GENOMIC DNA]</scope>
    <source>
        <strain evidence="9">DSM 24997</strain>
    </source>
</reference>
<protein>
    <submittedName>
        <fullName evidence="8">Membrane protein</fullName>
    </submittedName>
</protein>
<dbReference type="CDD" id="cd16380">
    <property type="entry name" value="YitT_C"/>
    <property type="match status" value="1"/>
</dbReference>
<evidence type="ECO:0000256" key="6">
    <source>
        <dbReference type="SAM" id="Phobius"/>
    </source>
</evidence>
<evidence type="ECO:0000256" key="3">
    <source>
        <dbReference type="ARBA" id="ARBA00022692"/>
    </source>
</evidence>
<dbReference type="PATRIC" id="fig|1126833.4.peg.1728"/>
<name>A0A0D5NHV1_9BACL</name>
<keyword evidence="5 6" id="KW-0472">Membrane</keyword>
<keyword evidence="2" id="KW-1003">Cell membrane</keyword>
<proteinExistence type="predicted"/>
<dbReference type="InterPro" id="IPR003740">
    <property type="entry name" value="YitT"/>
</dbReference>
<accession>A0A0D5NHV1</accession>
<feature type="transmembrane region" description="Helical" evidence="6">
    <location>
        <begin position="20"/>
        <end position="43"/>
    </location>
</feature>
<evidence type="ECO:0000256" key="4">
    <source>
        <dbReference type="ARBA" id="ARBA00022989"/>
    </source>
</evidence>
<dbReference type="STRING" id="1126833.VN24_07850"/>
<dbReference type="InterPro" id="IPR019264">
    <property type="entry name" value="DUF2179"/>
</dbReference>
<dbReference type="RefSeq" id="WP_045669938.1">
    <property type="nucleotide sequence ID" value="NZ_CP011058.1"/>
</dbReference>
<dbReference type="Proteomes" id="UP000032633">
    <property type="component" value="Chromosome"/>
</dbReference>
<comment type="subcellular location">
    <subcellularLocation>
        <location evidence="1">Cell membrane</location>
        <topology evidence="1">Multi-pass membrane protein</topology>
    </subcellularLocation>
</comment>
<sequence length="291" mass="30584">MKGQAGNGKNGRFGRVRPAYVNWLLLVAGAFIVAVSFNCFLLANEIASGGVSGISVLVQRMQGIPPAYTQWALNIPLFFAGWFTLGSRFAVRTAAGSVVLPLFVLLTSHWPVPTHNPLLASIYGGIGVGTGLGLVFRGRGSTGGIDLAAQILHRFTGMPLGLSVACLDGCIIAAAGILLSPEKALYALIGLFVTSKTIDIVQTGPALSKVAFIISSRAEELADAVLHELDRGLTRLDAHGGYTGDARTVLMVVVGQNEVAELKRIVQRADSDAFVIISHTAEVLGKGFKMG</sequence>
<dbReference type="PANTHER" id="PTHR33545">
    <property type="entry name" value="UPF0750 MEMBRANE PROTEIN YITT-RELATED"/>
    <property type="match status" value="1"/>
</dbReference>
<dbReference type="Pfam" id="PF10035">
    <property type="entry name" value="DUF2179"/>
    <property type="match status" value="1"/>
</dbReference>
<feature type="transmembrane region" description="Helical" evidence="6">
    <location>
        <begin position="118"/>
        <end position="136"/>
    </location>
</feature>
<dbReference type="KEGG" id="pbj:VN24_07850"/>
<feature type="transmembrane region" description="Helical" evidence="6">
    <location>
        <begin position="157"/>
        <end position="179"/>
    </location>
</feature>
<evidence type="ECO:0000256" key="2">
    <source>
        <dbReference type="ARBA" id="ARBA00022475"/>
    </source>
</evidence>
<gene>
    <name evidence="8" type="ORF">VN24_07850</name>
</gene>
<evidence type="ECO:0000256" key="5">
    <source>
        <dbReference type="ARBA" id="ARBA00023136"/>
    </source>
</evidence>
<feature type="transmembrane region" description="Helical" evidence="6">
    <location>
        <begin position="93"/>
        <end position="112"/>
    </location>
</feature>
<dbReference type="Gene3D" id="3.30.70.120">
    <property type="match status" value="1"/>
</dbReference>
<dbReference type="InterPro" id="IPR015867">
    <property type="entry name" value="N-reg_PII/ATP_PRibTrfase_C"/>
</dbReference>
<evidence type="ECO:0000256" key="1">
    <source>
        <dbReference type="ARBA" id="ARBA00004651"/>
    </source>
</evidence>
<dbReference type="PANTHER" id="PTHR33545:SF9">
    <property type="entry name" value="UPF0750 MEMBRANE PROTEIN YITE"/>
    <property type="match status" value="1"/>
</dbReference>
<dbReference type="Pfam" id="PF02588">
    <property type="entry name" value="YitT_membrane"/>
    <property type="match status" value="1"/>
</dbReference>
<dbReference type="GO" id="GO:0005886">
    <property type="term" value="C:plasma membrane"/>
    <property type="evidence" value="ECO:0007669"/>
    <property type="project" value="UniProtKB-SubCell"/>
</dbReference>
<dbReference type="InterPro" id="IPR051461">
    <property type="entry name" value="UPF0750_membrane"/>
</dbReference>
<reference evidence="8 9" key="1">
    <citation type="journal article" date="2015" name="J. Biotechnol.">
        <title>Complete genome sequence of Paenibacillus beijingensis 7188(T) (=DSM 24997(T)), a novel rhizobacterium from jujube garden soil.</title>
        <authorList>
            <person name="Kwak Y."/>
            <person name="Shin J.H."/>
        </authorList>
    </citation>
    <scope>NUCLEOTIDE SEQUENCE [LARGE SCALE GENOMIC DNA]</scope>
    <source>
        <strain evidence="8 9">DSM 24997</strain>
    </source>
</reference>
<evidence type="ECO:0000259" key="7">
    <source>
        <dbReference type="Pfam" id="PF10035"/>
    </source>
</evidence>
<keyword evidence="9" id="KW-1185">Reference proteome</keyword>